<accession>A0ABT5TXW9</accession>
<evidence type="ECO:0000313" key="3">
    <source>
        <dbReference type="Proteomes" id="UP001165561"/>
    </source>
</evidence>
<evidence type="ECO:0008006" key="4">
    <source>
        <dbReference type="Google" id="ProtNLM"/>
    </source>
</evidence>
<protein>
    <recommendedName>
        <fullName evidence="4">LigA protein</fullName>
    </recommendedName>
</protein>
<proteinExistence type="predicted"/>
<dbReference type="Proteomes" id="UP001165561">
    <property type="component" value="Unassembled WGS sequence"/>
</dbReference>
<sequence length="484" mass="51858">MTTDHPLPCGCGGGVEDDLCAPAELPENPFVALRVAAGMLLGESDFRVMLGNPRGKLMLHNAWLHGAGVVWGLPVRYDPDLDELHVGAGLAVDGRGRELRLEGSWCVNVLDWAQEWVRTHPARPGTAEEGTDSPEVKSTRPKGDDGGRSLSLWVVLEPCPCLDRKVPALADPCDVTRRHDDYSRVVEQARVRIVDTDPTPQLPYPRVRALLGLVDPAGGGPPVQEALQEAAAVVARPQHERARALLAAMRRMAAKDVTELGPPTPAGTPRGEELYPVTEDCSAVVLARLGVDLTEDGDCLRVREVYVDPAVRRAVLPTTTIQELTCGLAPGVLGGEQSTDAGGPRLRKIRWSSRRTQVRLHLTAPAAPGSEESAVAVSSLSDEGRGWAHDGVRHIRLEDDGRCVVVDLDRAPAYETVRIIVRGTGEAPLFGAEPRVPFAGPADGPPAGAHDGHDAVVTTRFDGAPAEDASDQAEPTHDDLEEWT</sequence>
<reference evidence="2" key="1">
    <citation type="submission" date="2023-02" db="EMBL/GenBank/DDBJ databases">
        <title>Georgenia sp.10Sc9-8, isolated from a soil sample collected from the Taklamakan desert.</title>
        <authorList>
            <person name="Liu S."/>
        </authorList>
    </citation>
    <scope>NUCLEOTIDE SEQUENCE</scope>
    <source>
        <strain evidence="2">10Sc9-8</strain>
    </source>
</reference>
<organism evidence="2 3">
    <name type="scientific">Georgenia halotolerans</name>
    <dbReference type="NCBI Taxonomy" id="3028317"/>
    <lineage>
        <taxon>Bacteria</taxon>
        <taxon>Bacillati</taxon>
        <taxon>Actinomycetota</taxon>
        <taxon>Actinomycetes</taxon>
        <taxon>Micrococcales</taxon>
        <taxon>Bogoriellaceae</taxon>
        <taxon>Georgenia</taxon>
    </lineage>
</organism>
<evidence type="ECO:0000313" key="2">
    <source>
        <dbReference type="EMBL" id="MDD9206911.1"/>
    </source>
</evidence>
<feature type="compositionally biased region" description="Basic and acidic residues" evidence="1">
    <location>
        <begin position="134"/>
        <end position="147"/>
    </location>
</feature>
<comment type="caution">
    <text evidence="2">The sequence shown here is derived from an EMBL/GenBank/DDBJ whole genome shotgun (WGS) entry which is preliminary data.</text>
</comment>
<dbReference type="EMBL" id="JARACI010001003">
    <property type="protein sequence ID" value="MDD9206911.1"/>
    <property type="molecule type" value="Genomic_DNA"/>
</dbReference>
<name>A0ABT5TXW9_9MICO</name>
<gene>
    <name evidence="2" type="ORF">PU560_10590</name>
</gene>
<feature type="region of interest" description="Disordered" evidence="1">
    <location>
        <begin position="120"/>
        <end position="147"/>
    </location>
</feature>
<keyword evidence="3" id="KW-1185">Reference proteome</keyword>
<feature type="region of interest" description="Disordered" evidence="1">
    <location>
        <begin position="442"/>
        <end position="484"/>
    </location>
</feature>
<evidence type="ECO:0000256" key="1">
    <source>
        <dbReference type="SAM" id="MobiDB-lite"/>
    </source>
</evidence>